<keyword evidence="9" id="KW-1185">Reference proteome</keyword>
<dbReference type="Proteomes" id="UP000663555">
    <property type="component" value="Chromosome"/>
</dbReference>
<evidence type="ECO:0000256" key="4">
    <source>
        <dbReference type="ARBA" id="ARBA00047645"/>
    </source>
</evidence>
<dbReference type="PROSITE" id="PS00151">
    <property type="entry name" value="ACYLPHOSPHATASE_2"/>
    <property type="match status" value="1"/>
</dbReference>
<dbReference type="Gene3D" id="3.30.70.100">
    <property type="match status" value="1"/>
</dbReference>
<dbReference type="PANTHER" id="PTHR47268">
    <property type="entry name" value="ACYLPHOSPHATASE"/>
    <property type="match status" value="1"/>
</dbReference>
<accession>A0ABX7MP39</accession>
<dbReference type="PROSITE" id="PS51160">
    <property type="entry name" value="ACYLPHOSPHATASE_3"/>
    <property type="match status" value="1"/>
</dbReference>
<dbReference type="EC" id="3.6.1.7" evidence="2 5"/>
<comment type="similarity">
    <text evidence="1 6">Belongs to the acylphosphatase family.</text>
</comment>
<evidence type="ECO:0000256" key="6">
    <source>
        <dbReference type="RuleBase" id="RU004168"/>
    </source>
</evidence>
<evidence type="ECO:0000313" key="9">
    <source>
        <dbReference type="Proteomes" id="UP000663555"/>
    </source>
</evidence>
<proteinExistence type="inferred from homology"/>
<dbReference type="InterPro" id="IPR001792">
    <property type="entry name" value="Acylphosphatase-like_dom"/>
</dbReference>
<dbReference type="SUPFAM" id="SSF54975">
    <property type="entry name" value="Acylphosphatase/BLUF domain-like"/>
    <property type="match status" value="1"/>
</dbReference>
<feature type="active site" evidence="5">
    <location>
        <position position="20"/>
    </location>
</feature>
<sequence length="92" mass="10060">MANKRWTLIISGKVQGVYYRASTESTANEIGVTGYARNLPDGRVEVVAEGTEEQLGKLRAWCQKGPPDARVEDIEMAEQVATGAFSGFGIRR</sequence>
<dbReference type="InterPro" id="IPR036046">
    <property type="entry name" value="Acylphosphatase-like_dom_sf"/>
</dbReference>
<feature type="active site" evidence="5">
    <location>
        <position position="38"/>
    </location>
</feature>
<evidence type="ECO:0000256" key="3">
    <source>
        <dbReference type="ARBA" id="ARBA00015991"/>
    </source>
</evidence>
<evidence type="ECO:0000256" key="2">
    <source>
        <dbReference type="ARBA" id="ARBA00012150"/>
    </source>
</evidence>
<dbReference type="InterPro" id="IPR020456">
    <property type="entry name" value="Acylphosphatase"/>
</dbReference>
<evidence type="ECO:0000256" key="1">
    <source>
        <dbReference type="ARBA" id="ARBA00005614"/>
    </source>
</evidence>
<dbReference type="EMBL" id="CP071247">
    <property type="protein sequence ID" value="QSP93999.1"/>
    <property type="molecule type" value="Genomic_DNA"/>
</dbReference>
<evidence type="ECO:0000313" key="8">
    <source>
        <dbReference type="EMBL" id="QSP93999.1"/>
    </source>
</evidence>
<keyword evidence="5" id="KW-0378">Hydrolase</keyword>
<name>A0ABX7MP39_9GAMM</name>
<dbReference type="Pfam" id="PF00708">
    <property type="entry name" value="Acylphosphatase"/>
    <property type="match status" value="1"/>
</dbReference>
<comment type="catalytic activity">
    <reaction evidence="4 5">
        <text>an acyl phosphate + H2O = a carboxylate + phosphate + H(+)</text>
        <dbReference type="Rhea" id="RHEA:14965"/>
        <dbReference type="ChEBI" id="CHEBI:15377"/>
        <dbReference type="ChEBI" id="CHEBI:15378"/>
        <dbReference type="ChEBI" id="CHEBI:29067"/>
        <dbReference type="ChEBI" id="CHEBI:43474"/>
        <dbReference type="ChEBI" id="CHEBI:59918"/>
        <dbReference type="EC" id="3.6.1.7"/>
    </reaction>
</comment>
<organism evidence="8 9">
    <name type="scientific">Marinobacter salinisoli</name>
    <dbReference type="NCBI Taxonomy" id="2769486"/>
    <lineage>
        <taxon>Bacteria</taxon>
        <taxon>Pseudomonadati</taxon>
        <taxon>Pseudomonadota</taxon>
        <taxon>Gammaproteobacteria</taxon>
        <taxon>Pseudomonadales</taxon>
        <taxon>Marinobacteraceae</taxon>
        <taxon>Marinobacter</taxon>
    </lineage>
</organism>
<dbReference type="PANTHER" id="PTHR47268:SF4">
    <property type="entry name" value="ACYLPHOSPHATASE"/>
    <property type="match status" value="1"/>
</dbReference>
<dbReference type="InterPro" id="IPR017968">
    <property type="entry name" value="Acylphosphatase_CS"/>
</dbReference>
<evidence type="ECO:0000256" key="5">
    <source>
        <dbReference type="PROSITE-ProRule" id="PRU00520"/>
    </source>
</evidence>
<protein>
    <recommendedName>
        <fullName evidence="3 5">acylphosphatase</fullName>
        <ecNumber evidence="2 5">3.6.1.7</ecNumber>
    </recommendedName>
</protein>
<evidence type="ECO:0000259" key="7">
    <source>
        <dbReference type="PROSITE" id="PS51160"/>
    </source>
</evidence>
<dbReference type="RefSeq" id="WP_206643221.1">
    <property type="nucleotide sequence ID" value="NZ_CP071247.1"/>
</dbReference>
<feature type="domain" description="Acylphosphatase-like" evidence="7">
    <location>
        <begin position="5"/>
        <end position="92"/>
    </location>
</feature>
<gene>
    <name evidence="8" type="ORF">LPB19_12450</name>
</gene>
<reference evidence="8 9" key="1">
    <citation type="submission" date="2021-03" db="EMBL/GenBank/DDBJ databases">
        <title>Genome sequencing of Marinobacter sp. LPB0319.</title>
        <authorList>
            <person name="Kim J."/>
        </authorList>
    </citation>
    <scope>NUCLEOTIDE SEQUENCE [LARGE SCALE GENOMIC DNA]</scope>
    <source>
        <strain evidence="8 9">LPB0319</strain>
    </source>
</reference>